<gene>
    <name evidence="1" type="ORF">EUGRSUZ_B02452</name>
</gene>
<dbReference type="EMBL" id="KK198754">
    <property type="protein sequence ID" value="KCW85665.1"/>
    <property type="molecule type" value="Genomic_DNA"/>
</dbReference>
<dbReference type="Gramene" id="KCW85665">
    <property type="protein sequence ID" value="KCW85665"/>
    <property type="gene ID" value="EUGRSUZ_B02452"/>
</dbReference>
<proteinExistence type="predicted"/>
<accession>A0A059D617</accession>
<reference evidence="1" key="1">
    <citation type="submission" date="2013-07" db="EMBL/GenBank/DDBJ databases">
        <title>The genome of Eucalyptus grandis.</title>
        <authorList>
            <person name="Schmutz J."/>
            <person name="Hayes R."/>
            <person name="Myburg A."/>
            <person name="Tuskan G."/>
            <person name="Grattapaglia D."/>
            <person name="Rokhsar D.S."/>
        </authorList>
    </citation>
    <scope>NUCLEOTIDE SEQUENCE</scope>
    <source>
        <tissue evidence="1">Leaf extractions</tissue>
    </source>
</reference>
<protein>
    <submittedName>
        <fullName evidence="1">Uncharacterized protein</fullName>
    </submittedName>
</protein>
<sequence length="66" mass="7330">MSIEVFGDLWHVMSVCSSPSIMDVAVQTEMHMPDGAEESYHSSSICGCLLDNNPTDLWLSRDLNAR</sequence>
<evidence type="ECO:0000313" key="1">
    <source>
        <dbReference type="EMBL" id="KCW85665.1"/>
    </source>
</evidence>
<dbReference type="InParanoid" id="A0A059D617"/>
<name>A0A059D617_EUCGR</name>
<dbReference type="AlphaFoldDB" id="A0A059D617"/>
<organism evidence="1">
    <name type="scientific">Eucalyptus grandis</name>
    <name type="common">Flooded gum</name>
    <dbReference type="NCBI Taxonomy" id="71139"/>
    <lineage>
        <taxon>Eukaryota</taxon>
        <taxon>Viridiplantae</taxon>
        <taxon>Streptophyta</taxon>
        <taxon>Embryophyta</taxon>
        <taxon>Tracheophyta</taxon>
        <taxon>Spermatophyta</taxon>
        <taxon>Magnoliopsida</taxon>
        <taxon>eudicotyledons</taxon>
        <taxon>Gunneridae</taxon>
        <taxon>Pentapetalae</taxon>
        <taxon>rosids</taxon>
        <taxon>malvids</taxon>
        <taxon>Myrtales</taxon>
        <taxon>Myrtaceae</taxon>
        <taxon>Myrtoideae</taxon>
        <taxon>Eucalypteae</taxon>
        <taxon>Eucalyptus</taxon>
    </lineage>
</organism>